<dbReference type="AlphaFoldDB" id="A0A7W6C0C0"/>
<evidence type="ECO:0000313" key="2">
    <source>
        <dbReference type="EMBL" id="MBB3939354.1"/>
    </source>
</evidence>
<dbReference type="RefSeq" id="WP_221225971.1">
    <property type="nucleotide sequence ID" value="NZ_JACIDY010000002.1"/>
</dbReference>
<dbReference type="InterPro" id="IPR029063">
    <property type="entry name" value="SAM-dependent_MTases_sf"/>
</dbReference>
<dbReference type="EMBL" id="JACIDY010000002">
    <property type="protein sequence ID" value="MBB3939354.1"/>
    <property type="molecule type" value="Genomic_DNA"/>
</dbReference>
<organism evidence="2 3">
    <name type="scientific">Novosphingobium fluoreni</name>
    <dbReference type="NCBI Taxonomy" id="1391222"/>
    <lineage>
        <taxon>Bacteria</taxon>
        <taxon>Pseudomonadati</taxon>
        <taxon>Pseudomonadota</taxon>
        <taxon>Alphaproteobacteria</taxon>
        <taxon>Sphingomonadales</taxon>
        <taxon>Sphingomonadaceae</taxon>
        <taxon>Novosphingobium</taxon>
    </lineage>
</organism>
<dbReference type="Pfam" id="PF13649">
    <property type="entry name" value="Methyltransf_25"/>
    <property type="match status" value="1"/>
</dbReference>
<protein>
    <submittedName>
        <fullName evidence="2">2-polyprenyl-3-methyl-5-hydroxy-6-metoxy-1, 4-benzoquinol methylase</fullName>
    </submittedName>
</protein>
<feature type="domain" description="Methyltransferase" evidence="1">
    <location>
        <begin position="61"/>
        <end position="152"/>
    </location>
</feature>
<dbReference type="SUPFAM" id="SSF53335">
    <property type="entry name" value="S-adenosyl-L-methionine-dependent methyltransferases"/>
    <property type="match status" value="1"/>
</dbReference>
<sequence>MPDFSRRSLAPELMDGDDVSAQDFAACMADLARVNTVTLARRPTLGFLAEALANLPGEPTILDVGFGAGDMLRHIARMLKRKGRSARLVGIDLNPRSEPAASMMTPDDMRIEWVTGDAYAWSERERPDLIISSLVTHHMTDPEIVRFVRWMEDTARGGWFINDLHRHALPWHAFTVMARVAGWHRFVRHDGPLSIARSFRRADWQTLLTEAGVADVANIRWRFPFRFCVERRRW</sequence>
<proteinExistence type="predicted"/>
<dbReference type="GO" id="GO:0008168">
    <property type="term" value="F:methyltransferase activity"/>
    <property type="evidence" value="ECO:0007669"/>
    <property type="project" value="UniProtKB-KW"/>
</dbReference>
<comment type="caution">
    <text evidence="2">The sequence shown here is derived from an EMBL/GenBank/DDBJ whole genome shotgun (WGS) entry which is preliminary data.</text>
</comment>
<evidence type="ECO:0000313" key="3">
    <source>
        <dbReference type="Proteomes" id="UP000561459"/>
    </source>
</evidence>
<accession>A0A7W6C0C0</accession>
<evidence type="ECO:0000259" key="1">
    <source>
        <dbReference type="Pfam" id="PF13649"/>
    </source>
</evidence>
<gene>
    <name evidence="2" type="ORF">GGR39_000994</name>
</gene>
<name>A0A7W6C0C0_9SPHN</name>
<dbReference type="Proteomes" id="UP000561459">
    <property type="component" value="Unassembled WGS sequence"/>
</dbReference>
<keyword evidence="2" id="KW-0808">Transferase</keyword>
<dbReference type="Gene3D" id="3.40.50.150">
    <property type="entry name" value="Vaccinia Virus protein VP39"/>
    <property type="match status" value="1"/>
</dbReference>
<dbReference type="InterPro" id="IPR041698">
    <property type="entry name" value="Methyltransf_25"/>
</dbReference>
<keyword evidence="2" id="KW-0489">Methyltransferase</keyword>
<dbReference type="GO" id="GO:0032259">
    <property type="term" value="P:methylation"/>
    <property type="evidence" value="ECO:0007669"/>
    <property type="project" value="UniProtKB-KW"/>
</dbReference>
<keyword evidence="3" id="KW-1185">Reference proteome</keyword>
<reference evidence="2 3" key="1">
    <citation type="submission" date="2020-08" db="EMBL/GenBank/DDBJ databases">
        <title>Genomic Encyclopedia of Type Strains, Phase IV (KMG-IV): sequencing the most valuable type-strain genomes for metagenomic binning, comparative biology and taxonomic classification.</title>
        <authorList>
            <person name="Goeker M."/>
        </authorList>
    </citation>
    <scope>NUCLEOTIDE SEQUENCE [LARGE SCALE GENOMIC DNA]</scope>
    <source>
        <strain evidence="2 3">DSM 27568</strain>
    </source>
</reference>
<dbReference type="CDD" id="cd02440">
    <property type="entry name" value="AdoMet_MTases"/>
    <property type="match status" value="1"/>
</dbReference>